<evidence type="ECO:0000313" key="3">
    <source>
        <dbReference type="Proteomes" id="UP000434957"/>
    </source>
</evidence>
<gene>
    <name evidence="2" type="ORF">PR003_g9501</name>
</gene>
<dbReference type="Proteomes" id="UP000434957">
    <property type="component" value="Unassembled WGS sequence"/>
</dbReference>
<keyword evidence="3" id="KW-1185">Reference proteome</keyword>
<evidence type="ECO:0000256" key="1">
    <source>
        <dbReference type="SAM" id="SignalP"/>
    </source>
</evidence>
<accession>A0A6A4F847</accession>
<name>A0A6A4F847_9STRA</name>
<proteinExistence type="predicted"/>
<feature type="signal peptide" evidence="1">
    <location>
        <begin position="1"/>
        <end position="16"/>
    </location>
</feature>
<organism evidence="2 3">
    <name type="scientific">Phytophthora rubi</name>
    <dbReference type="NCBI Taxonomy" id="129364"/>
    <lineage>
        <taxon>Eukaryota</taxon>
        <taxon>Sar</taxon>
        <taxon>Stramenopiles</taxon>
        <taxon>Oomycota</taxon>
        <taxon>Peronosporomycetes</taxon>
        <taxon>Peronosporales</taxon>
        <taxon>Peronosporaceae</taxon>
        <taxon>Phytophthora</taxon>
    </lineage>
</organism>
<dbReference type="AlphaFoldDB" id="A0A6A4F847"/>
<reference evidence="2 3" key="1">
    <citation type="submission" date="2018-08" db="EMBL/GenBank/DDBJ databases">
        <title>Genomic investigation of the strawberry pathogen Phytophthora fragariae indicates pathogenicity is determined by transcriptional variation in three key races.</title>
        <authorList>
            <person name="Adams T.M."/>
            <person name="Armitage A.D."/>
            <person name="Sobczyk M.K."/>
            <person name="Bates H.J."/>
            <person name="Dunwell J.M."/>
            <person name="Nellist C.F."/>
            <person name="Harrison R.J."/>
        </authorList>
    </citation>
    <scope>NUCLEOTIDE SEQUENCE [LARGE SCALE GENOMIC DNA]</scope>
    <source>
        <strain evidence="2 3">SCRP333</strain>
    </source>
</reference>
<keyword evidence="1" id="KW-0732">Signal</keyword>
<feature type="chain" id="PRO_5025367056" evidence="1">
    <location>
        <begin position="17"/>
        <end position="148"/>
    </location>
</feature>
<evidence type="ECO:0000313" key="2">
    <source>
        <dbReference type="EMBL" id="KAE9342394.1"/>
    </source>
</evidence>
<sequence length="148" mass="16050">MFFLAAVMLTVAVCESTEVWLIDGAVTIHSAVIFNSTKLGACISIKTCFNDRAHWAVWTDLEEGEQLVFYDDASCTGKSVATPTAPNGNINFFDQNVGMAGEVSAFKTWKEGMLDSPTKIVGFSTPEDTIDELLSVKPESLIANSECK</sequence>
<dbReference type="EMBL" id="QXFT01000493">
    <property type="protein sequence ID" value="KAE9342394.1"/>
    <property type="molecule type" value="Genomic_DNA"/>
</dbReference>
<comment type="caution">
    <text evidence="2">The sequence shown here is derived from an EMBL/GenBank/DDBJ whole genome shotgun (WGS) entry which is preliminary data.</text>
</comment>
<protein>
    <submittedName>
        <fullName evidence="2">Uncharacterized protein</fullName>
    </submittedName>
</protein>